<protein>
    <recommendedName>
        <fullName evidence="6">Tetratricopeptide repeat protein</fullName>
    </recommendedName>
</protein>
<gene>
    <name evidence="4" type="ORF">PSON_ATCC_30995.1.T0580212</name>
</gene>
<dbReference type="InterPro" id="IPR019734">
    <property type="entry name" value="TPR_rpt"/>
</dbReference>
<evidence type="ECO:0000313" key="4">
    <source>
        <dbReference type="EMBL" id="CAD8092092.1"/>
    </source>
</evidence>
<evidence type="ECO:0000256" key="2">
    <source>
        <dbReference type="ARBA" id="ARBA00022803"/>
    </source>
</evidence>
<dbReference type="SMART" id="SM00028">
    <property type="entry name" value="TPR"/>
    <property type="match status" value="2"/>
</dbReference>
<dbReference type="OrthoDB" id="311088at2759"/>
<organism evidence="4 5">
    <name type="scientific">Paramecium sonneborni</name>
    <dbReference type="NCBI Taxonomy" id="65129"/>
    <lineage>
        <taxon>Eukaryota</taxon>
        <taxon>Sar</taxon>
        <taxon>Alveolata</taxon>
        <taxon>Ciliophora</taxon>
        <taxon>Intramacronucleata</taxon>
        <taxon>Oligohymenophorea</taxon>
        <taxon>Peniculida</taxon>
        <taxon>Parameciidae</taxon>
        <taxon>Paramecium</taxon>
    </lineage>
</organism>
<sequence length="144" mass="17508">MQQKYFFFNQQKYGEANSFYDKALELDSDHLQSLFGKGQYFRLIENYDAIEWYDKGIKIKRNHINSIWGKGECLRMQDNFRKAIMYFDKALKYHPKHFLSLQEKEKRSGCLNIIMMLLLNINKHLNYNLIILKDYLVMEKYQNQ</sequence>
<dbReference type="PANTHER" id="PTHR44943:SF4">
    <property type="entry name" value="TPR REPEAT-CONTAINING PROTEIN MJ0798"/>
    <property type="match status" value="1"/>
</dbReference>
<dbReference type="AlphaFoldDB" id="A0A8S1NJ29"/>
<evidence type="ECO:0000256" key="1">
    <source>
        <dbReference type="ARBA" id="ARBA00022737"/>
    </source>
</evidence>
<reference evidence="4" key="1">
    <citation type="submission" date="2021-01" db="EMBL/GenBank/DDBJ databases">
        <authorList>
            <consortium name="Genoscope - CEA"/>
            <person name="William W."/>
        </authorList>
    </citation>
    <scope>NUCLEOTIDE SEQUENCE</scope>
</reference>
<evidence type="ECO:0000256" key="3">
    <source>
        <dbReference type="PROSITE-ProRule" id="PRU00339"/>
    </source>
</evidence>
<dbReference type="EMBL" id="CAJJDN010000058">
    <property type="protein sequence ID" value="CAD8092092.1"/>
    <property type="molecule type" value="Genomic_DNA"/>
</dbReference>
<evidence type="ECO:0000313" key="5">
    <source>
        <dbReference type="Proteomes" id="UP000692954"/>
    </source>
</evidence>
<dbReference type="Pfam" id="PF13181">
    <property type="entry name" value="TPR_8"/>
    <property type="match status" value="1"/>
</dbReference>
<feature type="repeat" description="TPR" evidence="3">
    <location>
        <begin position="64"/>
        <end position="97"/>
    </location>
</feature>
<name>A0A8S1NJ29_9CILI</name>
<dbReference type="PANTHER" id="PTHR44943">
    <property type="entry name" value="CELLULOSE SYNTHASE OPERON PROTEIN C"/>
    <property type="match status" value="1"/>
</dbReference>
<keyword evidence="2 3" id="KW-0802">TPR repeat</keyword>
<keyword evidence="1" id="KW-0677">Repeat</keyword>
<accession>A0A8S1NJ29</accession>
<dbReference type="Proteomes" id="UP000692954">
    <property type="component" value="Unassembled WGS sequence"/>
</dbReference>
<proteinExistence type="predicted"/>
<comment type="caution">
    <text evidence="4">The sequence shown here is derived from an EMBL/GenBank/DDBJ whole genome shotgun (WGS) entry which is preliminary data.</text>
</comment>
<keyword evidence="5" id="KW-1185">Reference proteome</keyword>
<dbReference type="PROSITE" id="PS50005">
    <property type="entry name" value="TPR"/>
    <property type="match status" value="1"/>
</dbReference>
<dbReference type="InterPro" id="IPR051685">
    <property type="entry name" value="Ycf3/AcsC/BcsC/TPR_MFPF"/>
</dbReference>
<evidence type="ECO:0008006" key="6">
    <source>
        <dbReference type="Google" id="ProtNLM"/>
    </source>
</evidence>